<evidence type="ECO:0000313" key="1">
    <source>
        <dbReference type="EMBL" id="KAI5668213.1"/>
    </source>
</evidence>
<protein>
    <submittedName>
        <fullName evidence="1">Uncharacterized protein</fullName>
    </submittedName>
</protein>
<evidence type="ECO:0000313" key="2">
    <source>
        <dbReference type="Proteomes" id="UP001060085"/>
    </source>
</evidence>
<accession>A0ACC0B6Q2</accession>
<gene>
    <name evidence="1" type="ORF">M9H77_18066</name>
</gene>
<proteinExistence type="predicted"/>
<dbReference type="EMBL" id="CM044704">
    <property type="protein sequence ID" value="KAI5668213.1"/>
    <property type="molecule type" value="Genomic_DNA"/>
</dbReference>
<keyword evidence="2" id="KW-1185">Reference proteome</keyword>
<sequence>MLIRRPIPMCTCDLEPACKCGVLKSVREIIDAQYIMKSGKGLNDSFKTIRSEVLLMSPLPHINMAFNMARTLECNKLVLIYLSIMCYIQIVDQNRMFKICKKRMK</sequence>
<reference evidence="2" key="1">
    <citation type="journal article" date="2023" name="Nat. Plants">
        <title>Single-cell RNA sequencing provides a high-resolution roadmap for understanding the multicellular compartmentation of specialized metabolism.</title>
        <authorList>
            <person name="Sun S."/>
            <person name="Shen X."/>
            <person name="Li Y."/>
            <person name="Li Y."/>
            <person name="Wang S."/>
            <person name="Li R."/>
            <person name="Zhang H."/>
            <person name="Shen G."/>
            <person name="Guo B."/>
            <person name="Wei J."/>
            <person name="Xu J."/>
            <person name="St-Pierre B."/>
            <person name="Chen S."/>
            <person name="Sun C."/>
        </authorList>
    </citation>
    <scope>NUCLEOTIDE SEQUENCE [LARGE SCALE GENOMIC DNA]</scope>
</reference>
<name>A0ACC0B6Q2_CATRO</name>
<dbReference type="Proteomes" id="UP001060085">
    <property type="component" value="Linkage Group LG04"/>
</dbReference>
<organism evidence="1 2">
    <name type="scientific">Catharanthus roseus</name>
    <name type="common">Madagascar periwinkle</name>
    <name type="synonym">Vinca rosea</name>
    <dbReference type="NCBI Taxonomy" id="4058"/>
    <lineage>
        <taxon>Eukaryota</taxon>
        <taxon>Viridiplantae</taxon>
        <taxon>Streptophyta</taxon>
        <taxon>Embryophyta</taxon>
        <taxon>Tracheophyta</taxon>
        <taxon>Spermatophyta</taxon>
        <taxon>Magnoliopsida</taxon>
        <taxon>eudicotyledons</taxon>
        <taxon>Gunneridae</taxon>
        <taxon>Pentapetalae</taxon>
        <taxon>asterids</taxon>
        <taxon>lamiids</taxon>
        <taxon>Gentianales</taxon>
        <taxon>Apocynaceae</taxon>
        <taxon>Rauvolfioideae</taxon>
        <taxon>Vinceae</taxon>
        <taxon>Catharanthinae</taxon>
        <taxon>Catharanthus</taxon>
    </lineage>
</organism>
<comment type="caution">
    <text evidence="1">The sequence shown here is derived from an EMBL/GenBank/DDBJ whole genome shotgun (WGS) entry which is preliminary data.</text>
</comment>